<comment type="caution">
    <text evidence="16">The sequence shown here is derived from an EMBL/GenBank/DDBJ whole genome shotgun (WGS) entry which is preliminary data.</text>
</comment>
<evidence type="ECO:0000256" key="1">
    <source>
        <dbReference type="ARBA" id="ARBA00004496"/>
    </source>
</evidence>
<feature type="domain" description="Pyridine nucleotide-disulphide oxidoreductase dimerisation" evidence="14">
    <location>
        <begin position="363"/>
        <end position="480"/>
    </location>
</feature>
<dbReference type="PRINTS" id="PR00411">
    <property type="entry name" value="PNDRDTASEI"/>
</dbReference>
<evidence type="ECO:0000256" key="7">
    <source>
        <dbReference type="ARBA" id="ARBA00023002"/>
    </source>
</evidence>
<dbReference type="RefSeq" id="WP_141330453.1">
    <property type="nucleotide sequence ID" value="NZ_BJNT01000015.1"/>
</dbReference>
<evidence type="ECO:0000256" key="3">
    <source>
        <dbReference type="ARBA" id="ARBA00012608"/>
    </source>
</evidence>
<comment type="cofactor">
    <cofactor evidence="11 13">
        <name>FAD</name>
        <dbReference type="ChEBI" id="CHEBI:57692"/>
    </cofactor>
    <text evidence="11 13">Binds 1 FAD per subunit.</text>
</comment>
<dbReference type="SUPFAM" id="SSF55424">
    <property type="entry name" value="FAD/NAD-linked reductases, dimerisation (C-terminal) domain"/>
    <property type="match status" value="1"/>
</dbReference>
<dbReference type="InterPro" id="IPR001100">
    <property type="entry name" value="Pyr_nuc-diS_OxRdtase"/>
</dbReference>
<dbReference type="InterPro" id="IPR016156">
    <property type="entry name" value="FAD/NAD-linked_Rdtase_dimer_sf"/>
</dbReference>
<dbReference type="InterPro" id="IPR023753">
    <property type="entry name" value="FAD/NAD-binding_dom"/>
</dbReference>
<feature type="binding site" evidence="11">
    <location>
        <position position="215"/>
    </location>
    <ligand>
        <name>NAD(+)</name>
        <dbReference type="ChEBI" id="CHEBI:57540"/>
    </ligand>
</feature>
<evidence type="ECO:0000256" key="9">
    <source>
        <dbReference type="ARBA" id="ARBA00049187"/>
    </source>
</evidence>
<comment type="subcellular location">
    <subcellularLocation>
        <location evidence="1">Cytoplasm</location>
    </subcellularLocation>
</comment>
<dbReference type="Pfam" id="PF07992">
    <property type="entry name" value="Pyr_redox_2"/>
    <property type="match status" value="1"/>
</dbReference>
<dbReference type="PANTHER" id="PTHR22912">
    <property type="entry name" value="DISULFIDE OXIDOREDUCTASE"/>
    <property type="match status" value="1"/>
</dbReference>
<evidence type="ECO:0000256" key="8">
    <source>
        <dbReference type="ARBA" id="ARBA00023027"/>
    </source>
</evidence>
<dbReference type="AlphaFoldDB" id="A0A4Y4C6S7"/>
<evidence type="ECO:0000256" key="12">
    <source>
        <dbReference type="PIRSR" id="PIRSR000350-4"/>
    </source>
</evidence>
<keyword evidence="8 11" id="KW-0520">NAD</keyword>
<evidence type="ECO:0000256" key="2">
    <source>
        <dbReference type="ARBA" id="ARBA00007532"/>
    </source>
</evidence>
<evidence type="ECO:0000313" key="16">
    <source>
        <dbReference type="EMBL" id="GEC86717.1"/>
    </source>
</evidence>
<dbReference type="InterPro" id="IPR004099">
    <property type="entry name" value="Pyr_nucl-diS_OxRdtase_dimer"/>
</dbReference>
<feature type="active site" description="Proton acceptor" evidence="10">
    <location>
        <position position="470"/>
    </location>
</feature>
<dbReference type="InterPro" id="IPR036188">
    <property type="entry name" value="FAD/NAD-bd_sf"/>
</dbReference>
<proteinExistence type="inferred from homology"/>
<feature type="binding site" evidence="11">
    <location>
        <position position="327"/>
    </location>
    <ligand>
        <name>FAD</name>
        <dbReference type="ChEBI" id="CHEBI:57692"/>
    </ligand>
</feature>
<dbReference type="Gene3D" id="3.50.50.60">
    <property type="entry name" value="FAD/NAD(P)-binding domain"/>
    <property type="match status" value="2"/>
</dbReference>
<comment type="miscellaneous">
    <text evidence="13">The active site is a redox-active disulfide bond.</text>
</comment>
<dbReference type="GeneID" id="82888155"/>
<dbReference type="EC" id="1.8.1.4" evidence="3 13"/>
<dbReference type="InterPro" id="IPR006258">
    <property type="entry name" value="Lipoamide_DH"/>
</dbReference>
<dbReference type="NCBIfam" id="TIGR01350">
    <property type="entry name" value="lipoamide_DH"/>
    <property type="match status" value="1"/>
</dbReference>
<dbReference type="GO" id="GO:0050660">
    <property type="term" value="F:flavin adenine dinucleotide binding"/>
    <property type="evidence" value="ECO:0007669"/>
    <property type="project" value="InterPro"/>
</dbReference>
<evidence type="ECO:0000256" key="10">
    <source>
        <dbReference type="PIRSR" id="PIRSR000350-2"/>
    </source>
</evidence>
<dbReference type="GO" id="GO:0006103">
    <property type="term" value="P:2-oxoglutarate metabolic process"/>
    <property type="evidence" value="ECO:0007669"/>
    <property type="project" value="TreeGrafter"/>
</dbReference>
<feature type="disulfide bond" description="Redox-active" evidence="12">
    <location>
        <begin position="55"/>
        <end position="60"/>
    </location>
</feature>
<dbReference type="GO" id="GO:0005737">
    <property type="term" value="C:cytoplasm"/>
    <property type="evidence" value="ECO:0007669"/>
    <property type="project" value="UniProtKB-SubCell"/>
</dbReference>
<dbReference type="Proteomes" id="UP000319986">
    <property type="component" value="Unassembled WGS sequence"/>
</dbReference>
<dbReference type="FunFam" id="3.30.390.30:FF:000001">
    <property type="entry name" value="Dihydrolipoyl dehydrogenase"/>
    <property type="match status" value="1"/>
</dbReference>
<dbReference type="EMBL" id="BJNT01000015">
    <property type="protein sequence ID" value="GEC86717.1"/>
    <property type="molecule type" value="Genomic_DNA"/>
</dbReference>
<dbReference type="SUPFAM" id="SSF51905">
    <property type="entry name" value="FAD/NAD(P)-binding domain"/>
    <property type="match status" value="1"/>
</dbReference>
<evidence type="ECO:0000256" key="6">
    <source>
        <dbReference type="ARBA" id="ARBA00022827"/>
    </source>
</evidence>
<keyword evidence="11" id="KW-0547">Nucleotide-binding</keyword>
<comment type="similarity">
    <text evidence="2 13">Belongs to the class-I pyridine nucleotide-disulfide oxidoreductase family.</text>
</comment>
<feature type="binding site" evidence="11">
    <location>
        <position position="287"/>
    </location>
    <ligand>
        <name>NAD(+)</name>
        <dbReference type="ChEBI" id="CHEBI:57540"/>
    </ligand>
</feature>
<keyword evidence="6 11" id="KW-0274">FAD</keyword>
<gene>
    <name evidence="16" type="primary">acoD</name>
    <name evidence="16" type="ORF">CVA01_20310</name>
</gene>
<feature type="binding site" evidence="11">
    <location>
        <position position="64"/>
    </location>
    <ligand>
        <name>FAD</name>
        <dbReference type="ChEBI" id="CHEBI:57692"/>
    </ligand>
</feature>
<keyword evidence="7 13" id="KW-0560">Oxidoreductase</keyword>
<dbReference type="InterPro" id="IPR050151">
    <property type="entry name" value="Class-I_Pyr_Nuc-Dis_Oxidored"/>
</dbReference>
<keyword evidence="13" id="KW-0676">Redox-active center</keyword>
<evidence type="ECO:0000256" key="5">
    <source>
        <dbReference type="ARBA" id="ARBA00022630"/>
    </source>
</evidence>
<comment type="catalytic activity">
    <reaction evidence="9 13">
        <text>N(6)-[(R)-dihydrolipoyl]-L-lysyl-[protein] + NAD(+) = N(6)-[(R)-lipoyl]-L-lysyl-[protein] + NADH + H(+)</text>
        <dbReference type="Rhea" id="RHEA:15045"/>
        <dbReference type="Rhea" id="RHEA-COMP:10474"/>
        <dbReference type="Rhea" id="RHEA-COMP:10475"/>
        <dbReference type="ChEBI" id="CHEBI:15378"/>
        <dbReference type="ChEBI" id="CHEBI:57540"/>
        <dbReference type="ChEBI" id="CHEBI:57945"/>
        <dbReference type="ChEBI" id="CHEBI:83099"/>
        <dbReference type="ChEBI" id="CHEBI:83100"/>
        <dbReference type="EC" id="1.8.1.4"/>
    </reaction>
</comment>
<evidence type="ECO:0000259" key="15">
    <source>
        <dbReference type="Pfam" id="PF07992"/>
    </source>
</evidence>
<reference evidence="16 17" key="1">
    <citation type="submission" date="2019-06" db="EMBL/GenBank/DDBJ databases">
        <title>Whole genome shotgun sequence of Corynebacterium variabile NBRC 15286.</title>
        <authorList>
            <person name="Hosoyama A."/>
            <person name="Uohara A."/>
            <person name="Ohji S."/>
            <person name="Ichikawa N."/>
        </authorList>
    </citation>
    <scope>NUCLEOTIDE SEQUENCE [LARGE SCALE GENOMIC DNA]</scope>
    <source>
        <strain evidence="16 17">NBRC 15286</strain>
    </source>
</reference>
<protein>
    <recommendedName>
        <fullName evidence="4 13">Dihydrolipoyl dehydrogenase</fullName>
        <ecNumber evidence="3 13">1.8.1.4</ecNumber>
    </recommendedName>
</protein>
<keyword evidence="5 13" id="KW-0285">Flavoprotein</keyword>
<dbReference type="PIRSF" id="PIRSF000350">
    <property type="entry name" value="Mercury_reductase_MerA"/>
    <property type="match status" value="1"/>
</dbReference>
<dbReference type="Gene3D" id="3.30.390.30">
    <property type="match status" value="1"/>
</dbReference>
<dbReference type="PANTHER" id="PTHR22912:SF217">
    <property type="entry name" value="DIHYDROLIPOYL DEHYDROGENASE"/>
    <property type="match status" value="1"/>
</dbReference>
<dbReference type="PRINTS" id="PR00368">
    <property type="entry name" value="FADPNR"/>
</dbReference>
<evidence type="ECO:0000259" key="14">
    <source>
        <dbReference type="Pfam" id="PF02852"/>
    </source>
</evidence>
<organism evidence="16 17">
    <name type="scientific">Corynebacterium variabile</name>
    <dbReference type="NCBI Taxonomy" id="1727"/>
    <lineage>
        <taxon>Bacteria</taxon>
        <taxon>Bacillati</taxon>
        <taxon>Actinomycetota</taxon>
        <taxon>Actinomycetes</taxon>
        <taxon>Mycobacteriales</taxon>
        <taxon>Corynebacteriaceae</taxon>
        <taxon>Corynebacterium</taxon>
    </lineage>
</organism>
<evidence type="ECO:0000256" key="11">
    <source>
        <dbReference type="PIRSR" id="PIRSR000350-3"/>
    </source>
</evidence>
<dbReference type="GO" id="GO:0004148">
    <property type="term" value="F:dihydrolipoyl dehydrogenase (NADH) activity"/>
    <property type="evidence" value="ECO:0007669"/>
    <property type="project" value="UniProtKB-EC"/>
</dbReference>
<name>A0A4Y4C6S7_9CORY</name>
<evidence type="ECO:0000256" key="4">
    <source>
        <dbReference type="ARBA" id="ARBA00016961"/>
    </source>
</evidence>
<dbReference type="Pfam" id="PF02852">
    <property type="entry name" value="Pyr_redox_dim"/>
    <property type="match status" value="1"/>
</dbReference>
<sequence>MTTNNRARTPLQQKADRFDVIVVGAGPGGYVAAIRAAQHGLRVAVVERGELGGVCSNVGCIPTKAMLHGADVAHEIATAGALGFSVGEVSFDISGLVDHSRQVVDQLTTGIRGLLDANGVEIIVGNATVPQKGRVKVEVAKSFRELHSDHIILATGARPRSIPGVEPDGDRVWTSTEALRPSSLPASLLIIGSGAIGAEFASLYRDLGTEVTLVEALPGILPAEDAEVSAFVAKQFLARGIDVRTSVTVVSVVPDPSEETGGVTTTFTTSDGASHSVVTERVLVATGVTPNSEGLGLESLGAKLERGFVKTDQWCRTGVAGLYAIGDLAGGPCLAHKASHEAVLCVDHIVGEAGVKPLDRNFVPGCTYSRPQVASIGLTEAQARERVGAAGGGAGVGGVRVGKFNLVGNGKALALGEPEGFVKTVFDGATGELLGAHLVGPAVTEMVQGFGVAHSLHATAEDLAEVVFPHPTVSEAMHESVLDALDRVIHWPPARR</sequence>
<evidence type="ECO:0000313" key="17">
    <source>
        <dbReference type="Proteomes" id="UP000319986"/>
    </source>
</evidence>
<accession>A0A4Y4C6S7</accession>
<feature type="domain" description="FAD/NAD(P)-binding" evidence="15">
    <location>
        <begin position="18"/>
        <end position="342"/>
    </location>
</feature>
<feature type="binding site" evidence="11">
    <location>
        <begin position="192"/>
        <end position="199"/>
    </location>
    <ligand>
        <name>NAD(+)</name>
        <dbReference type="ChEBI" id="CHEBI:57540"/>
    </ligand>
</feature>
<evidence type="ECO:0000256" key="13">
    <source>
        <dbReference type="RuleBase" id="RU003692"/>
    </source>
</evidence>